<dbReference type="Pfam" id="PF00931">
    <property type="entry name" value="NB-ARC"/>
    <property type="match status" value="1"/>
</dbReference>
<dbReference type="InterPro" id="IPR038005">
    <property type="entry name" value="RX-like_CC"/>
</dbReference>
<dbReference type="GO" id="GO:0051707">
    <property type="term" value="P:response to other organism"/>
    <property type="evidence" value="ECO:0007669"/>
    <property type="project" value="UniProtKB-ARBA"/>
</dbReference>
<evidence type="ECO:0000256" key="5">
    <source>
        <dbReference type="SAM" id="MobiDB-lite"/>
    </source>
</evidence>
<reference evidence="10 11" key="4">
    <citation type="journal article" date="2011" name="BMC Genomics">
        <title>RNA-Seq improves annotation of protein-coding genes in the cucumber genome.</title>
        <authorList>
            <person name="Li Z."/>
            <person name="Zhang Z."/>
            <person name="Yan P."/>
            <person name="Huang S."/>
            <person name="Fei Z."/>
            <person name="Lin K."/>
        </authorList>
    </citation>
    <scope>NUCLEOTIDE SEQUENCE [LARGE SCALE GENOMIC DNA]</scope>
    <source>
        <strain evidence="11">cv. 9930</strain>
    </source>
</reference>
<feature type="domain" description="Disease resistance R13L4/SHOC-2-like LRR" evidence="9">
    <location>
        <begin position="635"/>
        <end position="848"/>
    </location>
</feature>
<dbReference type="InterPro" id="IPR032675">
    <property type="entry name" value="LRR_dom_sf"/>
</dbReference>
<dbReference type="InterPro" id="IPR027417">
    <property type="entry name" value="P-loop_NTPase"/>
</dbReference>
<proteinExistence type="predicted"/>
<evidence type="ECO:0000259" key="8">
    <source>
        <dbReference type="Pfam" id="PF23559"/>
    </source>
</evidence>
<evidence type="ECO:0000256" key="1">
    <source>
        <dbReference type="ARBA" id="ARBA00022737"/>
    </source>
</evidence>
<evidence type="ECO:0000259" key="7">
    <source>
        <dbReference type="Pfam" id="PF18052"/>
    </source>
</evidence>
<evidence type="ECO:0000313" key="10">
    <source>
        <dbReference type="EMBL" id="KGN59375.1"/>
    </source>
</evidence>
<dbReference type="InterPro" id="IPR055414">
    <property type="entry name" value="LRR_R13L4/SHOC2-like"/>
</dbReference>
<dbReference type="Gene3D" id="3.40.50.300">
    <property type="entry name" value="P-loop containing nucleotide triphosphate hydrolases"/>
    <property type="match status" value="1"/>
</dbReference>
<dbReference type="eggNOG" id="KOG4658">
    <property type="taxonomic scope" value="Eukaryota"/>
</dbReference>
<dbReference type="SUPFAM" id="SSF52540">
    <property type="entry name" value="P-loop containing nucleoside triphosphate hydrolases"/>
    <property type="match status" value="2"/>
</dbReference>
<dbReference type="OrthoDB" id="2018467at2759"/>
<dbReference type="PANTHER" id="PTHR36766:SF61">
    <property type="entry name" value="NB-ARC DOMAIN DISEASE RESISTANCE PROTEIN"/>
    <property type="match status" value="1"/>
</dbReference>
<feature type="domain" description="NB-ARC" evidence="6">
    <location>
        <begin position="184"/>
        <end position="319"/>
    </location>
</feature>
<sequence length="892" mass="103116">MAHCIYTQAENILTKLKDSPPYQKRIEYAMSSLKAVLLDAEEKQEQNQRLQNWLKELQNVFYQVEDSIDEFKWEIFKQKDIGKQVLAPFSCSNQISANKLKQKCKRKQVCDELNNIATRMYEFHLKVKHIDSISMETTHTFPSASEISIRHLKPSWQLLYPLIDASRTYDEIYDGILNVFNECTHVFHIVGEAGIGKSTVARFLYNHNNVVGKYTSRYWVCVEEGFNKHRLVKEVYSHADNKEICEDLTTEQLLSKVKRLLKVETFLLVFQDLSITNLKDRSPLVLNELLEMGQHGSKIIVTTQTEEIANYLQDRGYKTERRSKENLANGDRVSAHNQSLTKNTQNQAVPGSQIEETADAIANKIYEHSLSLTEDAQNLEVPIPQVTEDTNIGLGINPDIPPIKQDDTEYQTIFKLEKLSKQSSSRLFKEYAFRNRQEVENPELTKIVDQLLEKCMGVPLAIKCLGSLLSSETSIAKWKNIEEKLSLQEKKENGILHVLRVCYDQMPSQLKPCFLHCSQLPNDRIISSNDMIQLWMANGLLHSPEEKNSTMENIGEKYFMELWSRYFIQEIEEHGLGYWIKLHPLIQKLAHKITQEQSEGSGGNNHPKEVTEIRSIAFQERNMVLPNASLTEKCIWKYKGLRLLYLSNADLQEIPNSIGTLKYLRYLDLHGNTKIKHLPNSICNLQSLQTLILGSCSALEDLPKDIRNLISLRYLWVTTNKLRLDKNGVGTMNSLRFLAIGGCNNLENLFERPDCLAGLETLMIYNCTTLKLLPDEMRYLKSLQNLMIWSCKQLTLNLKEVEFKLQRFTIKELPRVERLPQWLENSAETLRTLQIINCPIRIMERQGIEKYEAVENTIIYGAVRFEMAPPGYDFEHRNLAVRNGNEEMHIYP</sequence>
<reference evidence="10 11" key="3">
    <citation type="journal article" date="2010" name="BMC Genomics">
        <title>Transcriptome sequencing and comparative analysis of cucumber flowers with different sex types.</title>
        <authorList>
            <person name="Guo S."/>
            <person name="Zheng Y."/>
            <person name="Joung J.G."/>
            <person name="Liu S."/>
            <person name="Zhang Z."/>
            <person name="Crasta O.R."/>
            <person name="Sobral B.W."/>
            <person name="Xu Y."/>
            <person name="Huang S."/>
            <person name="Fei Z."/>
        </authorList>
    </citation>
    <scope>NUCLEOTIDE SEQUENCE [LARGE SCALE GENOMIC DNA]</scope>
    <source>
        <strain evidence="11">cv. 9930</strain>
    </source>
</reference>
<dbReference type="GO" id="GO:0043531">
    <property type="term" value="F:ADP binding"/>
    <property type="evidence" value="ECO:0007669"/>
    <property type="project" value="InterPro"/>
</dbReference>
<keyword evidence="11" id="KW-1185">Reference proteome</keyword>
<evidence type="ECO:0000256" key="2">
    <source>
        <dbReference type="ARBA" id="ARBA00022741"/>
    </source>
</evidence>
<dbReference type="InterPro" id="IPR036388">
    <property type="entry name" value="WH-like_DNA-bd_sf"/>
</dbReference>
<dbReference type="Pfam" id="PF18052">
    <property type="entry name" value="Rx_N"/>
    <property type="match status" value="1"/>
</dbReference>
<dbReference type="Gene3D" id="1.10.10.10">
    <property type="entry name" value="Winged helix-like DNA-binding domain superfamily/Winged helix DNA-binding domain"/>
    <property type="match status" value="1"/>
</dbReference>
<dbReference type="STRING" id="3659.A0A0A0LBH9"/>
<accession>A0A0A0LBH9</accession>
<feature type="compositionally biased region" description="Polar residues" evidence="5">
    <location>
        <begin position="335"/>
        <end position="350"/>
    </location>
</feature>
<reference evidence="10 11" key="1">
    <citation type="journal article" date="2009" name="Nat. Genet.">
        <title>The genome of the cucumber, Cucumis sativus L.</title>
        <authorList>
            <person name="Huang S."/>
            <person name="Li R."/>
            <person name="Zhang Z."/>
            <person name="Li L."/>
            <person name="Gu X."/>
            <person name="Fan W."/>
            <person name="Lucas W.J."/>
            <person name="Wang X."/>
            <person name="Xie B."/>
            <person name="Ni P."/>
            <person name="Ren Y."/>
            <person name="Zhu H."/>
            <person name="Li J."/>
            <person name="Lin K."/>
            <person name="Jin W."/>
            <person name="Fei Z."/>
            <person name="Li G."/>
            <person name="Staub J."/>
            <person name="Kilian A."/>
            <person name="van der Vossen E.A."/>
            <person name="Wu Y."/>
            <person name="Guo J."/>
            <person name="He J."/>
            <person name="Jia Z."/>
            <person name="Ren Y."/>
            <person name="Tian G."/>
            <person name="Lu Y."/>
            <person name="Ruan J."/>
            <person name="Qian W."/>
            <person name="Wang M."/>
            <person name="Huang Q."/>
            <person name="Li B."/>
            <person name="Xuan Z."/>
            <person name="Cao J."/>
            <person name="Asan"/>
            <person name="Wu Z."/>
            <person name="Zhang J."/>
            <person name="Cai Q."/>
            <person name="Bai Y."/>
            <person name="Zhao B."/>
            <person name="Han Y."/>
            <person name="Li Y."/>
            <person name="Li X."/>
            <person name="Wang S."/>
            <person name="Shi Q."/>
            <person name="Liu S."/>
            <person name="Cho W.K."/>
            <person name="Kim J.Y."/>
            <person name="Xu Y."/>
            <person name="Heller-Uszynska K."/>
            <person name="Miao H."/>
            <person name="Cheng Z."/>
            <person name="Zhang S."/>
            <person name="Wu J."/>
            <person name="Yang Y."/>
            <person name="Kang H."/>
            <person name="Li M."/>
            <person name="Liang H."/>
            <person name="Ren X."/>
            <person name="Shi Z."/>
            <person name="Wen M."/>
            <person name="Jian M."/>
            <person name="Yang H."/>
            <person name="Zhang G."/>
            <person name="Yang Z."/>
            <person name="Chen R."/>
            <person name="Liu S."/>
            <person name="Li J."/>
            <person name="Ma L."/>
            <person name="Liu H."/>
            <person name="Zhou Y."/>
            <person name="Zhao J."/>
            <person name="Fang X."/>
            <person name="Li G."/>
            <person name="Fang L."/>
            <person name="Li Y."/>
            <person name="Liu D."/>
            <person name="Zheng H."/>
            <person name="Zhang Y."/>
            <person name="Qin N."/>
            <person name="Li Z."/>
            <person name="Yang G."/>
            <person name="Yang S."/>
            <person name="Bolund L."/>
            <person name="Kristiansen K."/>
            <person name="Zheng H."/>
            <person name="Li S."/>
            <person name="Zhang X."/>
            <person name="Yang H."/>
            <person name="Wang J."/>
            <person name="Sun R."/>
            <person name="Zhang B."/>
            <person name="Jiang S."/>
            <person name="Wang J."/>
            <person name="Du Y."/>
            <person name="Li S."/>
        </authorList>
    </citation>
    <scope>NUCLEOTIDE SEQUENCE [LARGE SCALE GENOMIC DNA]</scope>
    <source>
        <strain evidence="11">cv. 9930</strain>
    </source>
</reference>
<feature type="region of interest" description="Disordered" evidence="5">
    <location>
        <begin position="322"/>
        <end position="351"/>
    </location>
</feature>
<gene>
    <name evidence="10" type="ORF">Csa_3G815400</name>
</gene>
<protein>
    <recommendedName>
        <fullName evidence="12">NB-ARC domain-containing protein</fullName>
    </recommendedName>
</protein>
<evidence type="ECO:0008006" key="12">
    <source>
        <dbReference type="Google" id="ProtNLM"/>
    </source>
</evidence>
<dbReference type="Proteomes" id="UP000029981">
    <property type="component" value="Chromosome 3"/>
</dbReference>
<keyword evidence="4" id="KW-0067">ATP-binding</keyword>
<evidence type="ECO:0000313" key="11">
    <source>
        <dbReference type="Proteomes" id="UP000029981"/>
    </source>
</evidence>
<dbReference type="InterPro" id="IPR042197">
    <property type="entry name" value="Apaf_helical"/>
</dbReference>
<dbReference type="GO" id="GO:0005524">
    <property type="term" value="F:ATP binding"/>
    <property type="evidence" value="ECO:0007669"/>
    <property type="project" value="UniProtKB-KW"/>
</dbReference>
<keyword evidence="3" id="KW-0611">Plant defense</keyword>
<dbReference type="InterPro" id="IPR058922">
    <property type="entry name" value="WHD_DRP"/>
</dbReference>
<dbReference type="AlphaFoldDB" id="A0A0A0LBH9"/>
<reference evidence="10 11" key="2">
    <citation type="journal article" date="2009" name="PLoS ONE">
        <title>An integrated genetic and cytogenetic map of the cucumber genome.</title>
        <authorList>
            <person name="Ren Y."/>
            <person name="Zhang Z."/>
            <person name="Liu J."/>
            <person name="Staub J.E."/>
            <person name="Han Y."/>
            <person name="Cheng Z."/>
            <person name="Li X."/>
            <person name="Lu J."/>
            <person name="Miao H."/>
            <person name="Kang H."/>
            <person name="Xie B."/>
            <person name="Gu X."/>
            <person name="Wang X."/>
            <person name="Du Y."/>
            <person name="Jin W."/>
            <person name="Huang S."/>
        </authorList>
    </citation>
    <scope>NUCLEOTIDE SEQUENCE [LARGE SCALE GENOMIC DNA]</scope>
    <source>
        <strain evidence="11">cv. 9930</strain>
    </source>
</reference>
<evidence type="ECO:0000259" key="9">
    <source>
        <dbReference type="Pfam" id="PF23598"/>
    </source>
</evidence>
<name>A0A0A0LBH9_CUCSA</name>
<feature type="domain" description="Disease resistance N-terminal" evidence="7">
    <location>
        <begin position="24"/>
        <end position="86"/>
    </location>
</feature>
<dbReference type="CDD" id="cd14798">
    <property type="entry name" value="RX-CC_like"/>
    <property type="match status" value="1"/>
</dbReference>
<dbReference type="EMBL" id="CM002924">
    <property type="protein sequence ID" value="KGN59375.1"/>
    <property type="molecule type" value="Genomic_DNA"/>
</dbReference>
<dbReference type="SUPFAM" id="SSF52058">
    <property type="entry name" value="L domain-like"/>
    <property type="match status" value="1"/>
</dbReference>
<feature type="domain" description="Disease resistance protein winged helix" evidence="8">
    <location>
        <begin position="521"/>
        <end position="590"/>
    </location>
</feature>
<dbReference type="InterPro" id="IPR041118">
    <property type="entry name" value="Rx_N"/>
</dbReference>
<dbReference type="PANTHER" id="PTHR36766">
    <property type="entry name" value="PLANT BROAD-SPECTRUM MILDEW RESISTANCE PROTEIN RPW8"/>
    <property type="match status" value="1"/>
</dbReference>
<evidence type="ECO:0000256" key="3">
    <source>
        <dbReference type="ARBA" id="ARBA00022821"/>
    </source>
</evidence>
<keyword evidence="2" id="KW-0547">Nucleotide-binding</keyword>
<evidence type="ECO:0000259" key="6">
    <source>
        <dbReference type="Pfam" id="PF00931"/>
    </source>
</evidence>
<dbReference type="InterPro" id="IPR002182">
    <property type="entry name" value="NB-ARC"/>
</dbReference>
<organism evidence="10 11">
    <name type="scientific">Cucumis sativus</name>
    <name type="common">Cucumber</name>
    <dbReference type="NCBI Taxonomy" id="3659"/>
    <lineage>
        <taxon>Eukaryota</taxon>
        <taxon>Viridiplantae</taxon>
        <taxon>Streptophyta</taxon>
        <taxon>Embryophyta</taxon>
        <taxon>Tracheophyta</taxon>
        <taxon>Spermatophyta</taxon>
        <taxon>Magnoliopsida</taxon>
        <taxon>eudicotyledons</taxon>
        <taxon>Gunneridae</taxon>
        <taxon>Pentapetalae</taxon>
        <taxon>rosids</taxon>
        <taxon>fabids</taxon>
        <taxon>Cucurbitales</taxon>
        <taxon>Cucurbitaceae</taxon>
        <taxon>Benincaseae</taxon>
        <taxon>Cucumis</taxon>
    </lineage>
</organism>
<dbReference type="GO" id="GO:0006952">
    <property type="term" value="P:defense response"/>
    <property type="evidence" value="ECO:0007669"/>
    <property type="project" value="UniProtKB-KW"/>
</dbReference>
<dbReference type="PRINTS" id="PR00364">
    <property type="entry name" value="DISEASERSIST"/>
</dbReference>
<dbReference type="Pfam" id="PF23598">
    <property type="entry name" value="LRR_14"/>
    <property type="match status" value="1"/>
</dbReference>
<dbReference type="OMA" id="HIDSISM"/>
<dbReference type="Gene3D" id="1.10.8.430">
    <property type="entry name" value="Helical domain of apoptotic protease-activating factors"/>
    <property type="match status" value="1"/>
</dbReference>
<dbReference type="Pfam" id="PF23559">
    <property type="entry name" value="WHD_DRP"/>
    <property type="match status" value="1"/>
</dbReference>
<dbReference type="Gene3D" id="1.20.5.4130">
    <property type="match status" value="1"/>
</dbReference>
<dbReference type="Gramene" id="KGN59375">
    <property type="protein sequence ID" value="KGN59375"/>
    <property type="gene ID" value="Csa_3G815400"/>
</dbReference>
<keyword evidence="1" id="KW-0677">Repeat</keyword>
<evidence type="ECO:0000256" key="4">
    <source>
        <dbReference type="ARBA" id="ARBA00022840"/>
    </source>
</evidence>
<dbReference type="Gene3D" id="3.80.10.10">
    <property type="entry name" value="Ribonuclease Inhibitor"/>
    <property type="match status" value="1"/>
</dbReference>